<sequence>MKKMNHYKLEDFLRGWFVGGFEPTLYKTTDVEVAIQYFKKGDKEASHCHKIATEITAIVKGKALMKGIIINEGEIIKIEPGTYTDFEALEDTTTVVVKLPGALNDKYLEE</sequence>
<dbReference type="Proteomes" id="UP001431181">
    <property type="component" value="Unassembled WGS sequence"/>
</dbReference>
<dbReference type="InterPro" id="IPR011051">
    <property type="entry name" value="RmlC_Cupin_sf"/>
</dbReference>
<proteinExistence type="predicted"/>
<dbReference type="InterPro" id="IPR014710">
    <property type="entry name" value="RmlC-like_jellyroll"/>
</dbReference>
<organism evidence="1 2">
    <name type="scientific">Marinomonas rhodophyticola</name>
    <dbReference type="NCBI Taxonomy" id="2992803"/>
    <lineage>
        <taxon>Bacteria</taxon>
        <taxon>Pseudomonadati</taxon>
        <taxon>Pseudomonadota</taxon>
        <taxon>Gammaproteobacteria</taxon>
        <taxon>Oceanospirillales</taxon>
        <taxon>Oceanospirillaceae</taxon>
        <taxon>Marinomonas</taxon>
    </lineage>
</organism>
<name>A0ABT3KKF5_9GAMM</name>
<reference evidence="1" key="1">
    <citation type="submission" date="2022-11" db="EMBL/GenBank/DDBJ databases">
        <title>Marinomonas sp. nov., isolated from marine algae.</title>
        <authorList>
            <person name="Choi D.G."/>
            <person name="Kim J.M."/>
            <person name="Lee J.K."/>
            <person name="Baek J.H."/>
            <person name="Jeon C.O."/>
        </authorList>
    </citation>
    <scope>NUCLEOTIDE SEQUENCE</scope>
    <source>
        <strain evidence="1">KJ51-3</strain>
    </source>
</reference>
<dbReference type="EMBL" id="JAPEUL010000011">
    <property type="protein sequence ID" value="MCW4631041.1"/>
    <property type="molecule type" value="Genomic_DNA"/>
</dbReference>
<dbReference type="SUPFAM" id="SSF51182">
    <property type="entry name" value="RmlC-like cupins"/>
    <property type="match status" value="1"/>
</dbReference>
<dbReference type="Gene3D" id="2.60.120.10">
    <property type="entry name" value="Jelly Rolls"/>
    <property type="match status" value="1"/>
</dbReference>
<accession>A0ABT3KKF5</accession>
<protein>
    <recommendedName>
        <fullName evidence="3">Cupin domain-containing protein</fullName>
    </recommendedName>
</protein>
<dbReference type="RefSeq" id="WP_265220380.1">
    <property type="nucleotide sequence ID" value="NZ_JAPEUL010000011.1"/>
</dbReference>
<comment type="caution">
    <text evidence="1">The sequence shown here is derived from an EMBL/GenBank/DDBJ whole genome shotgun (WGS) entry which is preliminary data.</text>
</comment>
<gene>
    <name evidence="1" type="ORF">ONZ52_19780</name>
</gene>
<evidence type="ECO:0000313" key="2">
    <source>
        <dbReference type="Proteomes" id="UP001431181"/>
    </source>
</evidence>
<evidence type="ECO:0008006" key="3">
    <source>
        <dbReference type="Google" id="ProtNLM"/>
    </source>
</evidence>
<keyword evidence="2" id="KW-1185">Reference proteome</keyword>
<evidence type="ECO:0000313" key="1">
    <source>
        <dbReference type="EMBL" id="MCW4631041.1"/>
    </source>
</evidence>